<feature type="region of interest" description="Disordered" evidence="4">
    <location>
        <begin position="1"/>
        <end position="30"/>
    </location>
</feature>
<dbReference type="InterPro" id="IPR021765">
    <property type="entry name" value="UstYa-like"/>
</dbReference>
<feature type="transmembrane region" description="Helical" evidence="5">
    <location>
        <begin position="40"/>
        <end position="60"/>
    </location>
</feature>
<dbReference type="PANTHER" id="PTHR33365:SF11">
    <property type="entry name" value="TAT PATHWAY SIGNAL SEQUENCE"/>
    <property type="match status" value="1"/>
</dbReference>
<evidence type="ECO:0000256" key="2">
    <source>
        <dbReference type="ARBA" id="ARBA00023002"/>
    </source>
</evidence>
<dbReference type="Proteomes" id="UP000799537">
    <property type="component" value="Unassembled WGS sequence"/>
</dbReference>
<evidence type="ECO:0000256" key="4">
    <source>
        <dbReference type="SAM" id="MobiDB-lite"/>
    </source>
</evidence>
<proteinExistence type="inferred from homology"/>
<dbReference type="RefSeq" id="XP_033675043.1">
    <property type="nucleotide sequence ID" value="XM_033803616.1"/>
</dbReference>
<comment type="similarity">
    <text evidence="3">Belongs to the ustYa family.</text>
</comment>
<keyword evidence="5" id="KW-1133">Transmembrane helix</keyword>
<dbReference type="GeneID" id="54556888"/>
<reference evidence="6" key="1">
    <citation type="journal article" date="2020" name="Stud. Mycol.">
        <title>101 Dothideomycetes genomes: a test case for predicting lifestyles and emergence of pathogens.</title>
        <authorList>
            <person name="Haridas S."/>
            <person name="Albert R."/>
            <person name="Binder M."/>
            <person name="Bloem J."/>
            <person name="Labutti K."/>
            <person name="Salamov A."/>
            <person name="Andreopoulos B."/>
            <person name="Baker S."/>
            <person name="Barry K."/>
            <person name="Bills G."/>
            <person name="Bluhm B."/>
            <person name="Cannon C."/>
            <person name="Castanera R."/>
            <person name="Culley D."/>
            <person name="Daum C."/>
            <person name="Ezra D."/>
            <person name="Gonzalez J."/>
            <person name="Henrissat B."/>
            <person name="Kuo A."/>
            <person name="Liang C."/>
            <person name="Lipzen A."/>
            <person name="Lutzoni F."/>
            <person name="Magnuson J."/>
            <person name="Mondo S."/>
            <person name="Nolan M."/>
            <person name="Ohm R."/>
            <person name="Pangilinan J."/>
            <person name="Park H.-J."/>
            <person name="Ramirez L."/>
            <person name="Alfaro M."/>
            <person name="Sun H."/>
            <person name="Tritt A."/>
            <person name="Yoshinaga Y."/>
            <person name="Zwiers L.-H."/>
            <person name="Turgeon B."/>
            <person name="Goodwin S."/>
            <person name="Spatafora J."/>
            <person name="Crous P."/>
            <person name="Grigoriev I."/>
        </authorList>
    </citation>
    <scope>NUCLEOTIDE SEQUENCE</scope>
    <source>
        <strain evidence="6">ATCC 36951</strain>
    </source>
</reference>
<dbReference type="EMBL" id="ML993579">
    <property type="protein sequence ID" value="KAF2174154.1"/>
    <property type="molecule type" value="Genomic_DNA"/>
</dbReference>
<keyword evidence="7" id="KW-1185">Reference proteome</keyword>
<dbReference type="Pfam" id="PF11807">
    <property type="entry name" value="UstYa"/>
    <property type="match status" value="1"/>
</dbReference>
<name>A0A6A6D414_ZASCE</name>
<protein>
    <recommendedName>
        <fullName evidence="8">Oxidase ustYa</fullName>
    </recommendedName>
</protein>
<evidence type="ECO:0000256" key="5">
    <source>
        <dbReference type="SAM" id="Phobius"/>
    </source>
</evidence>
<dbReference type="PANTHER" id="PTHR33365">
    <property type="entry name" value="YALI0B05434P"/>
    <property type="match status" value="1"/>
</dbReference>
<gene>
    <name evidence="6" type="ORF">M409DRAFT_16423</name>
</gene>
<feature type="compositionally biased region" description="Basic and acidic residues" evidence="4">
    <location>
        <begin position="13"/>
        <end position="27"/>
    </location>
</feature>
<organism evidence="6 7">
    <name type="scientific">Zasmidium cellare ATCC 36951</name>
    <dbReference type="NCBI Taxonomy" id="1080233"/>
    <lineage>
        <taxon>Eukaryota</taxon>
        <taxon>Fungi</taxon>
        <taxon>Dikarya</taxon>
        <taxon>Ascomycota</taxon>
        <taxon>Pezizomycotina</taxon>
        <taxon>Dothideomycetes</taxon>
        <taxon>Dothideomycetidae</taxon>
        <taxon>Mycosphaerellales</taxon>
        <taxon>Mycosphaerellaceae</taxon>
        <taxon>Zasmidium</taxon>
    </lineage>
</organism>
<dbReference type="OrthoDB" id="3687641at2759"/>
<accession>A0A6A6D414</accession>
<sequence>MDSSSETGSDSSHLLHPETEKEYDFQRPRKSFTTRNRRPLIWSGLSILGVVLLIGTYISVTARSRRTSFLPSISWGPVTFTPDERFSVSSTGKHNPWNELIPLGKGFVRVPKDQTQGLGETHLLHNGDGEYCLSVFHQLHCVAMLRNALNSMRSEGKIMTHDSGDDGQDPLVHVDHCIDYLRQSIMCSGDMTLEHYSMLDNGTLGPGVNGYFVNHQCKNWDQIVDFATTHRSRNAKGIH</sequence>
<keyword evidence="5" id="KW-0472">Membrane</keyword>
<evidence type="ECO:0000313" key="6">
    <source>
        <dbReference type="EMBL" id="KAF2174154.1"/>
    </source>
</evidence>
<dbReference type="GO" id="GO:0043386">
    <property type="term" value="P:mycotoxin biosynthetic process"/>
    <property type="evidence" value="ECO:0007669"/>
    <property type="project" value="InterPro"/>
</dbReference>
<evidence type="ECO:0000256" key="3">
    <source>
        <dbReference type="ARBA" id="ARBA00035112"/>
    </source>
</evidence>
<evidence type="ECO:0000256" key="1">
    <source>
        <dbReference type="ARBA" id="ARBA00004685"/>
    </source>
</evidence>
<comment type="pathway">
    <text evidence="1">Mycotoxin biosynthesis.</text>
</comment>
<evidence type="ECO:0008006" key="8">
    <source>
        <dbReference type="Google" id="ProtNLM"/>
    </source>
</evidence>
<evidence type="ECO:0000313" key="7">
    <source>
        <dbReference type="Proteomes" id="UP000799537"/>
    </source>
</evidence>
<dbReference type="GO" id="GO:0016491">
    <property type="term" value="F:oxidoreductase activity"/>
    <property type="evidence" value="ECO:0007669"/>
    <property type="project" value="UniProtKB-KW"/>
</dbReference>
<dbReference type="AlphaFoldDB" id="A0A6A6D414"/>
<feature type="compositionally biased region" description="Low complexity" evidence="4">
    <location>
        <begin position="1"/>
        <end position="12"/>
    </location>
</feature>
<keyword evidence="5" id="KW-0812">Transmembrane</keyword>
<keyword evidence="2" id="KW-0560">Oxidoreductase</keyword>